<evidence type="ECO:0000259" key="2">
    <source>
        <dbReference type="PROSITE" id="PS51076"/>
    </source>
</evidence>
<dbReference type="SMART" id="SM00524">
    <property type="entry name" value="DWB"/>
    <property type="match status" value="1"/>
</dbReference>
<dbReference type="PROSITE" id="PS51076">
    <property type="entry name" value="MH2"/>
    <property type="match status" value="1"/>
</dbReference>
<dbReference type="Gene3D" id="2.60.200.10">
    <property type="match status" value="1"/>
</dbReference>
<evidence type="ECO:0000313" key="3">
    <source>
        <dbReference type="Proteomes" id="UP000038045"/>
    </source>
</evidence>
<sequence>MSIQERQQIIQKLMRLPSNESTTSMALIKEKKAKMKKQFIKKRWNDLNKFLQDNSNEVHQKIKAMEQEIWAKLILMEKDCRIMKAYLRFPTININGGLDDFDGLQVGLARFTSTESETSPSYNISPIDSLLYQLKGGLDIKIDAIGNIFMKKNTSMRIVATSIFDTNQTTELTGNYLKVFDLRKFKKKLTKIIETGERDSKVLAKYTFIMITIGTEEMYDKNIFNCDLWITIIHIIAVEMIEAVLREIEERESSQLNTFNMNLGNFNNNKDGVVKRNGVIKSAFTNNKDDKNERKYIKSDILKESGRIIQNNRNDSGGLQLKSYNNILLSEDKNNNFDFQRYKDHREIFHKNSRIPRSSSQSPLISSTIFNPLQNSLSSTSSGISSSGSIKHITANYAFKQTSLDDSPIRLCKYKQHCDDMKETNIIYPYNRTIAEITNNNKINKNDKNEPSILIKSKRSNIKDDWICHQAINPNKKNKMRSRSVFNENKKKDSKNNSQQDNDSFSFSYEKKDSTNNYLLPSEPIKRLAKWKSEKSLFF</sequence>
<dbReference type="Proteomes" id="UP000038045">
    <property type="component" value="Unplaced"/>
</dbReference>
<dbReference type="Pfam" id="PF03166">
    <property type="entry name" value="MH2"/>
    <property type="match status" value="1"/>
</dbReference>
<dbReference type="GO" id="GO:0006355">
    <property type="term" value="P:regulation of DNA-templated transcription"/>
    <property type="evidence" value="ECO:0007669"/>
    <property type="project" value="InterPro"/>
</dbReference>
<accession>A0A0N4ZIK0</accession>
<feature type="domain" description="MH2" evidence="2">
    <location>
        <begin position="70"/>
        <end position="260"/>
    </location>
</feature>
<evidence type="ECO:0000313" key="4">
    <source>
        <dbReference type="WBParaSite" id="PTRK_0000776000.1"/>
    </source>
</evidence>
<protein>
    <submittedName>
        <fullName evidence="4">MH2 domain-containing protein</fullName>
    </submittedName>
</protein>
<reference evidence="4" key="1">
    <citation type="submission" date="2017-02" db="UniProtKB">
        <authorList>
            <consortium name="WormBaseParasite"/>
        </authorList>
    </citation>
    <scope>IDENTIFICATION</scope>
</reference>
<dbReference type="InterPro" id="IPR008984">
    <property type="entry name" value="SMAD_FHA_dom_sf"/>
</dbReference>
<evidence type="ECO:0000256" key="1">
    <source>
        <dbReference type="SAM" id="MobiDB-lite"/>
    </source>
</evidence>
<dbReference type="InterPro" id="IPR017855">
    <property type="entry name" value="SMAD-like_dom_sf"/>
</dbReference>
<dbReference type="GO" id="GO:0009791">
    <property type="term" value="P:post-embryonic development"/>
    <property type="evidence" value="ECO:0007669"/>
    <property type="project" value="UniProtKB-ARBA"/>
</dbReference>
<feature type="compositionally biased region" description="Low complexity" evidence="1">
    <location>
        <begin position="496"/>
        <end position="508"/>
    </location>
</feature>
<dbReference type="SUPFAM" id="SSF49879">
    <property type="entry name" value="SMAD/FHA domain"/>
    <property type="match status" value="1"/>
</dbReference>
<dbReference type="PANTHER" id="PTHR22742">
    <property type="entry name" value="EXPANSION, ISOFORM A-RELATED"/>
    <property type="match status" value="1"/>
</dbReference>
<feature type="region of interest" description="Disordered" evidence="1">
    <location>
        <begin position="477"/>
        <end position="509"/>
    </location>
</feature>
<organism evidence="3 4">
    <name type="scientific">Parastrongyloides trichosuri</name>
    <name type="common">Possum-specific nematode worm</name>
    <dbReference type="NCBI Taxonomy" id="131310"/>
    <lineage>
        <taxon>Eukaryota</taxon>
        <taxon>Metazoa</taxon>
        <taxon>Ecdysozoa</taxon>
        <taxon>Nematoda</taxon>
        <taxon>Chromadorea</taxon>
        <taxon>Rhabditida</taxon>
        <taxon>Tylenchina</taxon>
        <taxon>Panagrolaimomorpha</taxon>
        <taxon>Strongyloidoidea</taxon>
        <taxon>Strongyloididae</taxon>
        <taxon>Parastrongyloides</taxon>
    </lineage>
</organism>
<name>A0A0N4ZIK0_PARTI</name>
<dbReference type="AlphaFoldDB" id="A0A0N4ZIK0"/>
<dbReference type="GO" id="GO:0050793">
    <property type="term" value="P:regulation of developmental process"/>
    <property type="evidence" value="ECO:0007669"/>
    <property type="project" value="UniProtKB-ARBA"/>
</dbReference>
<dbReference type="InterPro" id="IPR001132">
    <property type="entry name" value="SMAD_dom_Dwarfin-type"/>
</dbReference>
<dbReference type="GO" id="GO:0051239">
    <property type="term" value="P:regulation of multicellular organismal process"/>
    <property type="evidence" value="ECO:0007669"/>
    <property type="project" value="UniProtKB-ARBA"/>
</dbReference>
<keyword evidence="3" id="KW-1185">Reference proteome</keyword>
<dbReference type="WBParaSite" id="PTRK_0000776000.1">
    <property type="protein sequence ID" value="PTRK_0000776000.1"/>
    <property type="gene ID" value="PTRK_0000776000"/>
</dbReference>
<dbReference type="PANTHER" id="PTHR22742:SF2">
    <property type="entry name" value="EXPANSION, ISOFORM A-RELATED"/>
    <property type="match status" value="1"/>
</dbReference>
<proteinExistence type="predicted"/>